<reference evidence="12" key="1">
    <citation type="submission" date="2017-07" db="EMBL/GenBank/DDBJ databases">
        <title>The cable genome - Insights into the physiology and evolution of filamentous bacteria capable of sulfide oxidation via long distance electron transfer.</title>
        <authorList>
            <person name="Thorup C."/>
            <person name="Bjerg J.T."/>
            <person name="Schreiber L."/>
            <person name="Nielsen L.P."/>
            <person name="Kjeldsen K.U."/>
            <person name="Boesen T."/>
            <person name="Boggild A."/>
            <person name="Meysman F."/>
            <person name="Geelhoed J."/>
            <person name="Schramm A."/>
        </authorList>
    </citation>
    <scope>NUCLEOTIDE SEQUENCE [LARGE SCALE GENOMIC DNA]</scope>
    <source>
        <strain evidence="12">GS</strain>
    </source>
</reference>
<gene>
    <name evidence="12" type="ORF">CDV28_1652</name>
</gene>
<evidence type="ECO:0000313" key="12">
    <source>
        <dbReference type="EMBL" id="TAA73728.1"/>
    </source>
</evidence>
<protein>
    <recommendedName>
        <fullName evidence="3 10">Phosphate transport system permease protein PstA</fullName>
    </recommendedName>
</protein>
<organism evidence="12 13">
    <name type="scientific">Candidatus Electronema aureum</name>
    <dbReference type="NCBI Taxonomy" id="2005002"/>
    <lineage>
        <taxon>Bacteria</taxon>
        <taxon>Pseudomonadati</taxon>
        <taxon>Thermodesulfobacteriota</taxon>
        <taxon>Desulfobulbia</taxon>
        <taxon>Desulfobulbales</taxon>
        <taxon>Desulfobulbaceae</taxon>
        <taxon>Candidatus Electronema</taxon>
    </lineage>
</organism>
<accession>A0A521FY87</accession>
<feature type="transmembrane region" description="Helical" evidence="10">
    <location>
        <begin position="68"/>
        <end position="94"/>
    </location>
</feature>
<keyword evidence="6" id="KW-0592">Phosphate transport</keyword>
<comment type="subcellular location">
    <subcellularLocation>
        <location evidence="1 10">Cell membrane</location>
        <topology evidence="1 10">Multi-pass membrane protein</topology>
    </subcellularLocation>
</comment>
<feature type="domain" description="ABC transmembrane type-1" evidence="11">
    <location>
        <begin position="69"/>
        <end position="272"/>
    </location>
</feature>
<keyword evidence="8 10" id="KW-1133">Transmembrane helix</keyword>
<keyword evidence="9 10" id="KW-0472">Membrane</keyword>
<dbReference type="GO" id="GO:0005886">
    <property type="term" value="C:plasma membrane"/>
    <property type="evidence" value="ECO:0007669"/>
    <property type="project" value="UniProtKB-SubCell"/>
</dbReference>
<evidence type="ECO:0000256" key="3">
    <source>
        <dbReference type="ARBA" id="ARBA00016864"/>
    </source>
</evidence>
<evidence type="ECO:0000256" key="1">
    <source>
        <dbReference type="ARBA" id="ARBA00004651"/>
    </source>
</evidence>
<evidence type="ECO:0000313" key="13">
    <source>
        <dbReference type="Proteomes" id="UP000316238"/>
    </source>
</evidence>
<dbReference type="Proteomes" id="UP000316238">
    <property type="component" value="Unassembled WGS sequence"/>
</dbReference>
<keyword evidence="5 10" id="KW-1003">Cell membrane</keyword>
<proteinExistence type="inferred from homology"/>
<name>A0A521FY87_9BACT</name>
<dbReference type="SUPFAM" id="SSF161098">
    <property type="entry name" value="MetI-like"/>
    <property type="match status" value="1"/>
</dbReference>
<dbReference type="CDD" id="cd06261">
    <property type="entry name" value="TM_PBP2"/>
    <property type="match status" value="1"/>
</dbReference>
<dbReference type="Gene3D" id="1.10.3720.10">
    <property type="entry name" value="MetI-like"/>
    <property type="match status" value="1"/>
</dbReference>
<feature type="transmembrane region" description="Helical" evidence="10">
    <location>
        <begin position="136"/>
        <end position="155"/>
    </location>
</feature>
<dbReference type="Pfam" id="PF00528">
    <property type="entry name" value="BPD_transp_1"/>
    <property type="match status" value="1"/>
</dbReference>
<dbReference type="EMBL" id="NQJD01000065">
    <property type="protein sequence ID" value="TAA73728.1"/>
    <property type="molecule type" value="Genomic_DNA"/>
</dbReference>
<dbReference type="InterPro" id="IPR005672">
    <property type="entry name" value="Phosphate_PstA"/>
</dbReference>
<keyword evidence="7 10" id="KW-0812">Transmembrane</keyword>
<dbReference type="AlphaFoldDB" id="A0A521FY87"/>
<comment type="similarity">
    <text evidence="2 10">Belongs to the binding-protein-dependent transport system permease family. CysTW subfamily.</text>
</comment>
<evidence type="ECO:0000256" key="6">
    <source>
        <dbReference type="ARBA" id="ARBA00022592"/>
    </source>
</evidence>
<feature type="transmembrane region" description="Helical" evidence="10">
    <location>
        <begin position="253"/>
        <end position="276"/>
    </location>
</feature>
<dbReference type="GO" id="GO:0035435">
    <property type="term" value="P:phosphate ion transmembrane transport"/>
    <property type="evidence" value="ECO:0007669"/>
    <property type="project" value="InterPro"/>
</dbReference>
<evidence type="ECO:0000256" key="10">
    <source>
        <dbReference type="RuleBase" id="RU363043"/>
    </source>
</evidence>
<evidence type="ECO:0000256" key="5">
    <source>
        <dbReference type="ARBA" id="ARBA00022475"/>
    </source>
</evidence>
<dbReference type="PANTHER" id="PTHR42922">
    <property type="entry name" value="PHOSPHATE TRANSPORT SYSTEM PERMEASE PROTEIN PSTA"/>
    <property type="match status" value="1"/>
</dbReference>
<feature type="transmembrane region" description="Helical" evidence="10">
    <location>
        <begin position="187"/>
        <end position="205"/>
    </location>
</feature>
<evidence type="ECO:0000256" key="9">
    <source>
        <dbReference type="ARBA" id="ARBA00023136"/>
    </source>
</evidence>
<evidence type="ECO:0000256" key="2">
    <source>
        <dbReference type="ARBA" id="ARBA00007069"/>
    </source>
</evidence>
<dbReference type="GO" id="GO:0005315">
    <property type="term" value="F:phosphate transmembrane transporter activity"/>
    <property type="evidence" value="ECO:0007669"/>
    <property type="project" value="InterPro"/>
</dbReference>
<evidence type="ECO:0000256" key="8">
    <source>
        <dbReference type="ARBA" id="ARBA00022989"/>
    </source>
</evidence>
<dbReference type="InterPro" id="IPR000515">
    <property type="entry name" value="MetI-like"/>
</dbReference>
<dbReference type="InterPro" id="IPR051408">
    <property type="entry name" value="Phosphate_transprt_permease"/>
</dbReference>
<dbReference type="InterPro" id="IPR035906">
    <property type="entry name" value="MetI-like_sf"/>
</dbReference>
<dbReference type="PANTHER" id="PTHR42922:SF1">
    <property type="entry name" value="PHOSPHATE TRANSPORT SYSTEM PERMEASE PROTEIN PSTA"/>
    <property type="match status" value="1"/>
</dbReference>
<keyword evidence="13" id="KW-1185">Reference proteome</keyword>
<keyword evidence="4" id="KW-0813">Transport</keyword>
<feature type="transmembrane region" description="Helical" evidence="10">
    <location>
        <begin position="106"/>
        <end position="130"/>
    </location>
</feature>
<dbReference type="PROSITE" id="PS50928">
    <property type="entry name" value="ABC_TM1"/>
    <property type="match status" value="1"/>
</dbReference>
<dbReference type="NCBIfam" id="TIGR00974">
    <property type="entry name" value="3a0107s02c"/>
    <property type="match status" value="1"/>
</dbReference>
<feature type="transmembrane region" description="Helical" evidence="10">
    <location>
        <begin position="21"/>
        <end position="48"/>
    </location>
</feature>
<evidence type="ECO:0000259" key="11">
    <source>
        <dbReference type="PROSITE" id="PS50928"/>
    </source>
</evidence>
<comment type="caution">
    <text evidence="12">The sequence shown here is derived from an EMBL/GenBank/DDBJ whole genome shotgun (WGS) entry which is preliminary data.</text>
</comment>
<evidence type="ECO:0000256" key="7">
    <source>
        <dbReference type="ARBA" id="ARBA00022692"/>
    </source>
</evidence>
<evidence type="ECO:0000256" key="4">
    <source>
        <dbReference type="ARBA" id="ARBA00022448"/>
    </source>
</evidence>
<sequence length="281" mass="30175">MTPRSDKGRKLLDFTVKAVSFGAALLGIFFLGWILFVVIQRGIAAISWDFFTKLPTPPGMEGGGVMNAIIGTVLMTGIAILIGVPTGVLAGVYLAEFGKHTRLGAWVRFTVNMLMGIPSIIIGLFVYSILVFPFGRFSGLAGGVSLAILMFPVVARTTDDMLSMVPNALREAALAIGNPRWMATLSILFRAAKSGLITGVLLSVARVSGETAPLLFTALNSPYMMKSLNEPVANLTVTIYQYAMSPYDDWNQVAWGASLVIMITVLLLNLTARLIVGGKRK</sequence>